<dbReference type="NCBIfam" id="NF047832">
    <property type="entry name" value="caspase_w_EACC1"/>
    <property type="match status" value="1"/>
</dbReference>
<dbReference type="RefSeq" id="WP_179830761.1">
    <property type="nucleotide sequence ID" value="NZ_OBEG01000001.1"/>
</dbReference>
<dbReference type="PROSITE" id="PS00018">
    <property type="entry name" value="EF_HAND_1"/>
    <property type="match status" value="1"/>
</dbReference>
<dbReference type="EMBL" id="OBEG01000001">
    <property type="protein sequence ID" value="SNY78042.1"/>
    <property type="molecule type" value="Genomic_DNA"/>
</dbReference>
<sequence length="525" mass="56361">MVADKRSALIVACDNYQDPGLRMLRAPTRDAEALADVLRNPLIGGFEVRISVNEPAHVISERVEEFFADRGTEDLLLLHFSCHGVKDEGGELYFAAANTKLTRLGATGVAAAFVNHRMNRSRSRRIVLLLDCCYAGAFERGMAHRAGAGMNLADQLGGRGRAVITASSAMEYSFESGQLADTADIGPSVFTGALVNGLATGKADRNQDGLITLDELYDYVYAEVRATSPNQTPGKWVFGAEGELCIARRSRRLSEPPPLPVELSELIDSPLPSARAVAVRELEKLLHGRHLGRAEAAQQGLRKLADDDSHNVSTAAAAALQGDKSRPDLSLGPPIDEQPRSARIHARSARKFFRSRLGLLTIGAVVLACALMAAAAVVAIKPWEPDPTAVRSNPTTIVSGGDTTVSQNSTDSVPAEYVGTWAGVTSDQFGLSFDVRVTLRSGRVGEEVGTLSNTAQFLSRQHCESRLLLKSVSSTGLTLEDRLAENNPQCADTRSTVVLDHISEDSLEYKTTAATGEISGTLRRQ</sequence>
<feature type="domain" description="Peptidase C14 caspase" evidence="3">
    <location>
        <begin position="6"/>
        <end position="233"/>
    </location>
</feature>
<dbReference type="InterPro" id="IPR029030">
    <property type="entry name" value="Caspase-like_dom_sf"/>
</dbReference>
<proteinExistence type="predicted"/>
<dbReference type="GO" id="GO:0006508">
    <property type="term" value="P:proteolysis"/>
    <property type="evidence" value="ECO:0007669"/>
    <property type="project" value="InterPro"/>
</dbReference>
<dbReference type="Proteomes" id="UP000219565">
    <property type="component" value="Unassembled WGS sequence"/>
</dbReference>
<dbReference type="GO" id="GO:0004197">
    <property type="term" value="F:cysteine-type endopeptidase activity"/>
    <property type="evidence" value="ECO:0007669"/>
    <property type="project" value="InterPro"/>
</dbReference>
<reference evidence="4 5" key="1">
    <citation type="submission" date="2017-09" db="EMBL/GenBank/DDBJ databases">
        <authorList>
            <person name="Ehlers B."/>
            <person name="Leendertz F.H."/>
        </authorList>
    </citation>
    <scope>NUCLEOTIDE SEQUENCE [LARGE SCALE GENOMIC DNA]</scope>
    <source>
        <strain evidence="4 5">DSM 45537</strain>
    </source>
</reference>
<evidence type="ECO:0000256" key="1">
    <source>
        <dbReference type="SAM" id="MobiDB-lite"/>
    </source>
</evidence>
<feature type="region of interest" description="Disordered" evidence="1">
    <location>
        <begin position="315"/>
        <end position="343"/>
    </location>
</feature>
<accession>A0A285KZF8</accession>
<dbReference type="SUPFAM" id="SSF52129">
    <property type="entry name" value="Caspase-like"/>
    <property type="match status" value="1"/>
</dbReference>
<evidence type="ECO:0000313" key="5">
    <source>
        <dbReference type="Proteomes" id="UP000219565"/>
    </source>
</evidence>
<keyword evidence="2" id="KW-1133">Transmembrane helix</keyword>
<dbReference type="Pfam" id="PF00656">
    <property type="entry name" value="Peptidase_C14"/>
    <property type="match status" value="1"/>
</dbReference>
<name>A0A285KZF8_9NOCA</name>
<dbReference type="InterPro" id="IPR011600">
    <property type="entry name" value="Pept_C14_caspase"/>
</dbReference>
<keyword evidence="5" id="KW-1185">Reference proteome</keyword>
<organism evidence="4 5">
    <name type="scientific">Nocardia amikacinitolerans</name>
    <dbReference type="NCBI Taxonomy" id="756689"/>
    <lineage>
        <taxon>Bacteria</taxon>
        <taxon>Bacillati</taxon>
        <taxon>Actinomycetota</taxon>
        <taxon>Actinomycetes</taxon>
        <taxon>Mycobacteriales</taxon>
        <taxon>Nocardiaceae</taxon>
        <taxon>Nocardia</taxon>
    </lineage>
</organism>
<feature type="region of interest" description="Disordered" evidence="1">
    <location>
        <begin position="391"/>
        <end position="411"/>
    </location>
</feature>
<evidence type="ECO:0000313" key="4">
    <source>
        <dbReference type="EMBL" id="SNY78042.1"/>
    </source>
</evidence>
<dbReference type="InterPro" id="IPR018247">
    <property type="entry name" value="EF_Hand_1_Ca_BS"/>
</dbReference>
<protein>
    <submittedName>
        <fullName evidence="4">Caspase domain-containing protein</fullName>
    </submittedName>
</protein>
<keyword evidence="2" id="KW-0472">Membrane</keyword>
<dbReference type="Gene3D" id="3.40.50.1460">
    <property type="match status" value="1"/>
</dbReference>
<dbReference type="AlphaFoldDB" id="A0A285KZF8"/>
<evidence type="ECO:0000259" key="3">
    <source>
        <dbReference type="Pfam" id="PF00656"/>
    </source>
</evidence>
<keyword evidence="2" id="KW-0812">Transmembrane</keyword>
<feature type="transmembrane region" description="Helical" evidence="2">
    <location>
        <begin position="357"/>
        <end position="380"/>
    </location>
</feature>
<evidence type="ECO:0000256" key="2">
    <source>
        <dbReference type="SAM" id="Phobius"/>
    </source>
</evidence>
<gene>
    <name evidence="4" type="ORF">SAMN04244553_1170</name>
</gene>